<dbReference type="GO" id="GO:0008582">
    <property type="term" value="P:regulation of synaptic assembly at neuromuscular junction"/>
    <property type="evidence" value="ECO:0007669"/>
    <property type="project" value="TreeGrafter"/>
</dbReference>
<accession>A0A409V6S9</accession>
<evidence type="ECO:0000313" key="1">
    <source>
        <dbReference type="EMBL" id="OPL20524.1"/>
    </source>
</evidence>
<dbReference type="AlphaFoldDB" id="A0A409V6S9"/>
<dbReference type="Proteomes" id="UP000266721">
    <property type="component" value="Unassembled WGS sequence"/>
</dbReference>
<gene>
    <name evidence="1" type="ORF">AM593_06193</name>
</gene>
<dbReference type="GO" id="GO:0005886">
    <property type="term" value="C:plasma membrane"/>
    <property type="evidence" value="ECO:0007669"/>
    <property type="project" value="TreeGrafter"/>
</dbReference>
<dbReference type="PANTHER" id="PTHR45943">
    <property type="entry name" value="E3 UBIQUITIN-PROTEIN LIGASE MYCBP2"/>
    <property type="match status" value="1"/>
</dbReference>
<name>A0A409V6S9_MYTGA</name>
<feature type="non-terminal residue" evidence="1">
    <location>
        <position position="169"/>
    </location>
</feature>
<keyword evidence="2" id="KW-1185">Reference proteome</keyword>
<dbReference type="PANTHER" id="PTHR45943:SF1">
    <property type="entry name" value="E3 UBIQUITIN-PROTEIN LIGASE MYCBP2"/>
    <property type="match status" value="1"/>
</dbReference>
<proteinExistence type="predicted"/>
<dbReference type="EMBL" id="KV606052">
    <property type="protein sequence ID" value="OPL20524.1"/>
    <property type="molecule type" value="Genomic_DNA"/>
</dbReference>
<dbReference type="GO" id="GO:0007411">
    <property type="term" value="P:axon guidance"/>
    <property type="evidence" value="ECO:0007669"/>
    <property type="project" value="TreeGrafter"/>
</dbReference>
<protein>
    <submittedName>
        <fullName evidence="1">Uncharacterized protein</fullName>
    </submittedName>
</protein>
<feature type="non-terminal residue" evidence="1">
    <location>
        <position position="1"/>
    </location>
</feature>
<dbReference type="GO" id="GO:0005634">
    <property type="term" value="C:nucleus"/>
    <property type="evidence" value="ECO:0007669"/>
    <property type="project" value="TreeGrafter"/>
</dbReference>
<dbReference type="GO" id="GO:0061630">
    <property type="term" value="F:ubiquitin protein ligase activity"/>
    <property type="evidence" value="ECO:0007669"/>
    <property type="project" value="TreeGrafter"/>
</dbReference>
<evidence type="ECO:0000313" key="2">
    <source>
        <dbReference type="Proteomes" id="UP000266721"/>
    </source>
</evidence>
<organism evidence="1 2">
    <name type="scientific">Mytilus galloprovincialis</name>
    <name type="common">Mediterranean mussel</name>
    <dbReference type="NCBI Taxonomy" id="29158"/>
    <lineage>
        <taxon>Eukaryota</taxon>
        <taxon>Metazoa</taxon>
        <taxon>Spiralia</taxon>
        <taxon>Lophotrochozoa</taxon>
        <taxon>Mollusca</taxon>
        <taxon>Bivalvia</taxon>
        <taxon>Autobranchia</taxon>
        <taxon>Pteriomorphia</taxon>
        <taxon>Mytilida</taxon>
        <taxon>Mytiloidea</taxon>
        <taxon>Mytilidae</taxon>
        <taxon>Mytilinae</taxon>
        <taxon>Mytilus</taxon>
    </lineage>
</organism>
<sequence>MLNINGYGRLLAAVMEAMCHPTIRLTNIMPINSEPMTEEILRRQSVVMDDNTNSMARIHDQHRFPLLVSHMTYRMEMAGLGGNQVSFREVLDKLLTVITLPVRQELDRDKPSYPSVLVDNTCALLSTIISELSATSIGLEMDLSSTPTPLLVTPNRFTRTSQSASWNTG</sequence>
<reference evidence="1 2" key="1">
    <citation type="journal article" date="2016" name="PLoS ONE">
        <title>A First Insight into the Genome of the Filter-Feeder Mussel Mytilus galloprovincialis.</title>
        <authorList>
            <person name="Murgarella M."/>
            <person name="Puiu D."/>
            <person name="Novoa B."/>
            <person name="Figueras A."/>
            <person name="Posada D."/>
            <person name="Canchaya C."/>
        </authorList>
    </citation>
    <scope>NUCLEOTIDE SEQUENCE [LARGE SCALE GENOMIC DNA]</scope>
    <source>
        <tissue evidence="1">Muscle</tissue>
    </source>
</reference>